<evidence type="ECO:0000256" key="1">
    <source>
        <dbReference type="ARBA" id="ARBA00022884"/>
    </source>
</evidence>
<evidence type="ECO:0000259" key="4">
    <source>
        <dbReference type="PROSITE" id="PS50102"/>
    </source>
</evidence>
<dbReference type="EMBL" id="KB932987">
    <property type="protein sequence ID" value="EOO01603.1"/>
    <property type="molecule type" value="Genomic_DNA"/>
</dbReference>
<dbReference type="HOGENOM" id="CLU_030044_0_1_1"/>
<dbReference type="PANTHER" id="PTHR23236:SF11">
    <property type="entry name" value="EUKARYOTIC TRANSLATION INITIATION FACTOR 4H"/>
    <property type="match status" value="1"/>
</dbReference>
<feature type="compositionally biased region" description="Basic and acidic residues" evidence="3">
    <location>
        <begin position="209"/>
        <end position="223"/>
    </location>
</feature>
<dbReference type="KEGG" id="tmn:UCRPA7_2892"/>
<feature type="compositionally biased region" description="Basic and acidic residues" evidence="3">
    <location>
        <begin position="268"/>
        <end position="299"/>
    </location>
</feature>
<feature type="compositionally biased region" description="Basic and acidic residues" evidence="3">
    <location>
        <begin position="470"/>
        <end position="479"/>
    </location>
</feature>
<feature type="compositionally biased region" description="Low complexity" evidence="3">
    <location>
        <begin position="316"/>
        <end position="337"/>
    </location>
</feature>
<feature type="region of interest" description="Disordered" evidence="3">
    <location>
        <begin position="33"/>
        <end position="78"/>
    </location>
</feature>
<dbReference type="SUPFAM" id="SSF54928">
    <property type="entry name" value="RNA-binding domain, RBD"/>
    <property type="match status" value="1"/>
</dbReference>
<feature type="compositionally biased region" description="Low complexity" evidence="3">
    <location>
        <begin position="528"/>
        <end position="548"/>
    </location>
</feature>
<feature type="compositionally biased region" description="Basic and acidic residues" evidence="3">
    <location>
        <begin position="187"/>
        <end position="203"/>
    </location>
</feature>
<proteinExistence type="predicted"/>
<evidence type="ECO:0000313" key="5">
    <source>
        <dbReference type="EMBL" id="EOO01603.1"/>
    </source>
</evidence>
<dbReference type="GeneID" id="19323187"/>
<evidence type="ECO:0000256" key="3">
    <source>
        <dbReference type="SAM" id="MobiDB-lite"/>
    </source>
</evidence>
<dbReference type="GO" id="GO:0005730">
    <property type="term" value="C:nucleolus"/>
    <property type="evidence" value="ECO:0007669"/>
    <property type="project" value="TreeGrafter"/>
</dbReference>
<evidence type="ECO:0000256" key="2">
    <source>
        <dbReference type="PROSITE-ProRule" id="PRU00176"/>
    </source>
</evidence>
<feature type="compositionally biased region" description="Gly residues" evidence="3">
    <location>
        <begin position="50"/>
        <end position="63"/>
    </location>
</feature>
<keyword evidence="5" id="KW-0648">Protein biosynthesis</keyword>
<feature type="region of interest" description="Disordered" evidence="3">
    <location>
        <begin position="152"/>
        <end position="578"/>
    </location>
</feature>
<protein>
    <submittedName>
        <fullName evidence="5">Putative translation initiation factor 4b protein</fullName>
    </submittedName>
</protein>
<sequence length="578" mass="62392">MPPKKNKEVQKLSYGEFMQDSSYGGSWADEVEDTYASGTQPLPPSERRMGGGGFGGSSFGGGERSYAQRDSFPQRIPDKPPYTAHLGNLSYDATVDTVTDFFASCEVVSVRIVEDREQMRPKGFGYAEFATPEGLQKALDLDGESFQGRTIRVRIADPPKGREGGDSNRDLSDWTRKGPLADLPSRGGDRRPPRDFGEPRAPREGGPVDDGKIRDFGNWERKGPLSPLPPAMERQGSREGSRPRTIQNRDDPARNRRTSPAAWGPSEGRQEGSRPPRRDFSDRPERPERVPTAAEKDMQWRSSMRPDAPAKSPGQSRSGSEAPPSPAPAAAVPASRPKLNLQKRTNKPDSPDVLSPPPASADPKHNPFGAARPIDTAAREREIEEKRVQALKEKKEADEKAKEERRLAKEAAAKEAAEKAEAEASKEAVEEEPKAEETPVEAAAETVDAPEKAAKEGENGSAAEQKIPTRPREPREPRENVQNPKSARAAESGNWRSASSEQKGPRGAPTGPRRGGAGGPRGGRFAEGGRPPRANGGQAAASQATGAGEPSTPTQDEDGWTTVAAPNKSRRGQGRPVA</sequence>
<dbReference type="PANTHER" id="PTHR23236">
    <property type="entry name" value="EUKARYOTIC TRANSLATION INITIATION FACTOR 4B/4H"/>
    <property type="match status" value="1"/>
</dbReference>
<feature type="compositionally biased region" description="Basic and acidic residues" evidence="3">
    <location>
        <begin position="377"/>
        <end position="437"/>
    </location>
</feature>
<dbReference type="GO" id="GO:0003743">
    <property type="term" value="F:translation initiation factor activity"/>
    <property type="evidence" value="ECO:0007669"/>
    <property type="project" value="UniProtKB-KW"/>
</dbReference>
<feature type="compositionally biased region" description="Basic residues" evidence="3">
    <location>
        <begin position="568"/>
        <end position="578"/>
    </location>
</feature>
<keyword evidence="5" id="KW-0396">Initiation factor</keyword>
<keyword evidence="1 2" id="KW-0694">RNA-binding</keyword>
<dbReference type="SMART" id="SM00360">
    <property type="entry name" value="RRM"/>
    <property type="match status" value="1"/>
</dbReference>
<keyword evidence="6" id="KW-1185">Reference proteome</keyword>
<dbReference type="AlphaFoldDB" id="R8BQE6"/>
<dbReference type="Gene3D" id="3.30.70.330">
    <property type="match status" value="1"/>
</dbReference>
<feature type="compositionally biased region" description="Basic and acidic residues" evidence="3">
    <location>
        <begin position="235"/>
        <end position="254"/>
    </location>
</feature>
<accession>R8BQE6</accession>
<organism evidence="5 6">
    <name type="scientific">Phaeoacremonium minimum (strain UCR-PA7)</name>
    <name type="common">Esca disease fungus</name>
    <name type="synonym">Togninia minima</name>
    <dbReference type="NCBI Taxonomy" id="1286976"/>
    <lineage>
        <taxon>Eukaryota</taxon>
        <taxon>Fungi</taxon>
        <taxon>Dikarya</taxon>
        <taxon>Ascomycota</taxon>
        <taxon>Pezizomycotina</taxon>
        <taxon>Sordariomycetes</taxon>
        <taxon>Sordariomycetidae</taxon>
        <taxon>Togniniales</taxon>
        <taxon>Togniniaceae</taxon>
        <taxon>Phaeoacremonium</taxon>
    </lineage>
</organism>
<dbReference type="OrthoDB" id="48651at2759"/>
<dbReference type="InterPro" id="IPR000504">
    <property type="entry name" value="RRM_dom"/>
</dbReference>
<dbReference type="GO" id="GO:0003723">
    <property type="term" value="F:RNA binding"/>
    <property type="evidence" value="ECO:0007669"/>
    <property type="project" value="UniProtKB-UniRule"/>
</dbReference>
<feature type="domain" description="RRM" evidence="4">
    <location>
        <begin position="82"/>
        <end position="158"/>
    </location>
</feature>
<dbReference type="InterPro" id="IPR012677">
    <property type="entry name" value="Nucleotide-bd_a/b_plait_sf"/>
</dbReference>
<dbReference type="RefSeq" id="XP_007913660.1">
    <property type="nucleotide sequence ID" value="XM_007915469.1"/>
</dbReference>
<feature type="compositionally biased region" description="Basic and acidic residues" evidence="3">
    <location>
        <begin position="449"/>
        <end position="458"/>
    </location>
</feature>
<dbReference type="Pfam" id="PF00076">
    <property type="entry name" value="RRM_1"/>
    <property type="match status" value="1"/>
</dbReference>
<name>R8BQE6_PHAM7</name>
<feature type="compositionally biased region" description="Gly residues" evidence="3">
    <location>
        <begin position="513"/>
        <end position="526"/>
    </location>
</feature>
<dbReference type="Proteomes" id="UP000014074">
    <property type="component" value="Unassembled WGS sequence"/>
</dbReference>
<dbReference type="InterPro" id="IPR035979">
    <property type="entry name" value="RBD_domain_sf"/>
</dbReference>
<evidence type="ECO:0000313" key="6">
    <source>
        <dbReference type="Proteomes" id="UP000014074"/>
    </source>
</evidence>
<dbReference type="eggNOG" id="KOG0118">
    <property type="taxonomic scope" value="Eukaryota"/>
</dbReference>
<feature type="compositionally biased region" description="Basic and acidic residues" evidence="3">
    <location>
        <begin position="154"/>
        <end position="176"/>
    </location>
</feature>
<dbReference type="PROSITE" id="PS50102">
    <property type="entry name" value="RRM"/>
    <property type="match status" value="1"/>
</dbReference>
<gene>
    <name evidence="5" type="ORF">UCRPA7_2892</name>
</gene>
<reference evidence="6" key="1">
    <citation type="journal article" date="2013" name="Genome Announc.">
        <title>Draft genome sequence of the ascomycete Phaeoacremonium aleophilum strain UCR-PA7, a causal agent of the esca disease complex in grapevines.</title>
        <authorList>
            <person name="Blanco-Ulate B."/>
            <person name="Rolshausen P."/>
            <person name="Cantu D."/>
        </authorList>
    </citation>
    <scope>NUCLEOTIDE SEQUENCE [LARGE SCALE GENOMIC DNA]</scope>
    <source>
        <strain evidence="6">UCR-PA7</strain>
    </source>
</reference>